<dbReference type="Gene3D" id="3.30.70.890">
    <property type="entry name" value="GHMP kinase, C-terminal domain"/>
    <property type="match status" value="1"/>
</dbReference>
<keyword evidence="8 13" id="KW-0547">Nucleotide-binding</keyword>
<dbReference type="NCBIfam" id="NF002288">
    <property type="entry name" value="PRK01212.1-4"/>
    <property type="match status" value="1"/>
</dbReference>
<evidence type="ECO:0000256" key="12">
    <source>
        <dbReference type="ARBA" id="ARBA00049954"/>
    </source>
</evidence>
<dbReference type="PROSITE" id="PS00627">
    <property type="entry name" value="GHMP_KINASES_ATP"/>
    <property type="match status" value="1"/>
</dbReference>
<dbReference type="GO" id="GO:0005524">
    <property type="term" value="F:ATP binding"/>
    <property type="evidence" value="ECO:0007669"/>
    <property type="project" value="UniProtKB-UniRule"/>
</dbReference>
<dbReference type="PIRSF" id="PIRSF000676">
    <property type="entry name" value="Homoser_kin"/>
    <property type="match status" value="1"/>
</dbReference>
<dbReference type="NCBIfam" id="TIGR00191">
    <property type="entry name" value="thrB"/>
    <property type="match status" value="1"/>
</dbReference>
<organism evidence="16 17">
    <name type="scientific">Cohnella faecalis</name>
    <dbReference type="NCBI Taxonomy" id="2315694"/>
    <lineage>
        <taxon>Bacteria</taxon>
        <taxon>Bacillati</taxon>
        <taxon>Bacillota</taxon>
        <taxon>Bacilli</taxon>
        <taxon>Bacillales</taxon>
        <taxon>Paenibacillaceae</taxon>
        <taxon>Cohnella</taxon>
    </lineage>
</organism>
<dbReference type="InterPro" id="IPR006204">
    <property type="entry name" value="GHMP_kinase_N_dom"/>
</dbReference>
<dbReference type="PANTHER" id="PTHR20861">
    <property type="entry name" value="HOMOSERINE/4-DIPHOSPHOCYTIDYL-2-C-METHYL-D-ERYTHRITOL KINASE"/>
    <property type="match status" value="1"/>
</dbReference>
<feature type="domain" description="GHMP kinase C-terminal" evidence="15">
    <location>
        <begin position="223"/>
        <end position="286"/>
    </location>
</feature>
<comment type="caution">
    <text evidence="16">The sequence shown here is derived from an EMBL/GenBank/DDBJ whole genome shotgun (WGS) entry which is preliminary data.</text>
</comment>
<evidence type="ECO:0000256" key="6">
    <source>
        <dbReference type="ARBA" id="ARBA00022679"/>
    </source>
</evidence>
<dbReference type="SUPFAM" id="SSF55060">
    <property type="entry name" value="GHMP Kinase, C-terminal domain"/>
    <property type="match status" value="1"/>
</dbReference>
<evidence type="ECO:0000256" key="3">
    <source>
        <dbReference type="ARBA" id="ARBA00012078"/>
    </source>
</evidence>
<sequence>MNSETNRTDRKDVKEAAIRPDRAVVVKVPASTANLGPGFDTLGMALSLYAWVSLRPSSETRVTLVGGNLDGVAVDKSNLIYEVAQSVFRRVGVDIPELDIIIKSDIPLTRGLGSSASAIVGALVAANELIGGVLSEHELFQMATALEKHPDNVGASLFGGIIASAWDGTRAEAVRLEPPAGMDVLVAIPAFELSTKKARNVLPQSVAMGDAVFNVSHSSLLTAALATGRLDLLKMAMRDRLHQPYRAALIPGMTTILEEATNHGALGAVLSGAGPTLLMLTDRAEARGGELESFVREVMAAEGIEVDARWLEPCLHGPAHWELDTSAADYREQLGRLLEAAPEEVQV</sequence>
<dbReference type="SUPFAM" id="SSF54211">
    <property type="entry name" value="Ribosomal protein S5 domain 2-like"/>
    <property type="match status" value="1"/>
</dbReference>
<feature type="binding site" evidence="13">
    <location>
        <begin position="107"/>
        <end position="117"/>
    </location>
    <ligand>
        <name>ATP</name>
        <dbReference type="ChEBI" id="CHEBI:30616"/>
    </ligand>
</feature>
<comment type="function">
    <text evidence="12 13">Catalyzes the ATP-dependent phosphorylation of L-homoserine to L-homoserine phosphate.</text>
</comment>
<keyword evidence="5 13" id="KW-0028">Amino-acid biosynthesis</keyword>
<dbReference type="InterPro" id="IPR020568">
    <property type="entry name" value="Ribosomal_Su5_D2-typ_SF"/>
</dbReference>
<keyword evidence="9 13" id="KW-0418">Kinase</keyword>
<evidence type="ECO:0000256" key="2">
    <source>
        <dbReference type="ARBA" id="ARBA00007370"/>
    </source>
</evidence>
<dbReference type="InterPro" id="IPR006203">
    <property type="entry name" value="GHMP_knse_ATP-bd_CS"/>
</dbReference>
<comment type="pathway">
    <text evidence="1 13">Amino-acid biosynthesis; L-threonine biosynthesis; L-threonine from L-aspartate: step 4/5.</text>
</comment>
<dbReference type="GO" id="GO:0004413">
    <property type="term" value="F:homoserine kinase activity"/>
    <property type="evidence" value="ECO:0007669"/>
    <property type="project" value="UniProtKB-UniRule"/>
</dbReference>
<dbReference type="InterPro" id="IPR000870">
    <property type="entry name" value="Homoserine_kinase"/>
</dbReference>
<dbReference type="InterPro" id="IPR036554">
    <property type="entry name" value="GHMP_kinase_C_sf"/>
</dbReference>
<protein>
    <recommendedName>
        <fullName evidence="4 13">Homoserine kinase</fullName>
        <shortName evidence="13">HK</shortName>
        <shortName evidence="13">HSK</shortName>
        <ecNumber evidence="3 13">2.7.1.39</ecNumber>
    </recommendedName>
</protein>
<accession>A0A398CLK4</accession>
<dbReference type="PANTHER" id="PTHR20861:SF1">
    <property type="entry name" value="HOMOSERINE KINASE"/>
    <property type="match status" value="1"/>
</dbReference>
<keyword evidence="6 13" id="KW-0808">Transferase</keyword>
<dbReference type="GO" id="GO:0009088">
    <property type="term" value="P:threonine biosynthetic process"/>
    <property type="evidence" value="ECO:0007669"/>
    <property type="project" value="UniProtKB-UniRule"/>
</dbReference>
<dbReference type="Gene3D" id="3.30.230.10">
    <property type="match status" value="1"/>
</dbReference>
<dbReference type="UniPathway" id="UPA00050">
    <property type="reaction ID" value="UER00064"/>
</dbReference>
<dbReference type="InterPro" id="IPR014721">
    <property type="entry name" value="Ribsml_uS5_D2-typ_fold_subgr"/>
</dbReference>
<dbReference type="OrthoDB" id="9769912at2"/>
<evidence type="ECO:0000256" key="8">
    <source>
        <dbReference type="ARBA" id="ARBA00022741"/>
    </source>
</evidence>
<dbReference type="PRINTS" id="PR00958">
    <property type="entry name" value="HOMSERKINASE"/>
</dbReference>
<dbReference type="InterPro" id="IPR013750">
    <property type="entry name" value="GHMP_kinase_C_dom"/>
</dbReference>
<comment type="catalytic activity">
    <reaction evidence="11 13">
        <text>L-homoserine + ATP = O-phospho-L-homoserine + ADP + H(+)</text>
        <dbReference type="Rhea" id="RHEA:13985"/>
        <dbReference type="ChEBI" id="CHEBI:15378"/>
        <dbReference type="ChEBI" id="CHEBI:30616"/>
        <dbReference type="ChEBI" id="CHEBI:57476"/>
        <dbReference type="ChEBI" id="CHEBI:57590"/>
        <dbReference type="ChEBI" id="CHEBI:456216"/>
        <dbReference type="EC" id="2.7.1.39"/>
    </reaction>
</comment>
<evidence type="ECO:0000256" key="5">
    <source>
        <dbReference type="ARBA" id="ARBA00022605"/>
    </source>
</evidence>
<reference evidence="16 17" key="1">
    <citation type="submission" date="2018-09" db="EMBL/GenBank/DDBJ databases">
        <title>Cohnella cavernae sp. nov., isolated from a karst cave.</title>
        <authorList>
            <person name="Zhu H."/>
        </authorList>
    </citation>
    <scope>NUCLEOTIDE SEQUENCE [LARGE SCALE GENOMIC DNA]</scope>
    <source>
        <strain evidence="16 17">K2E09-144</strain>
    </source>
</reference>
<comment type="subcellular location">
    <subcellularLocation>
        <location evidence="13">Cytoplasm</location>
    </subcellularLocation>
</comment>
<evidence type="ECO:0000256" key="9">
    <source>
        <dbReference type="ARBA" id="ARBA00022777"/>
    </source>
</evidence>
<evidence type="ECO:0000256" key="1">
    <source>
        <dbReference type="ARBA" id="ARBA00005015"/>
    </source>
</evidence>
<evidence type="ECO:0000256" key="10">
    <source>
        <dbReference type="ARBA" id="ARBA00022840"/>
    </source>
</evidence>
<dbReference type="EC" id="2.7.1.39" evidence="3 13"/>
<proteinExistence type="inferred from homology"/>
<keyword evidence="17" id="KW-1185">Reference proteome</keyword>
<name>A0A398CLK4_9BACL</name>
<keyword evidence="13" id="KW-0963">Cytoplasm</keyword>
<dbReference type="AlphaFoldDB" id="A0A398CLK4"/>
<evidence type="ECO:0000256" key="7">
    <source>
        <dbReference type="ARBA" id="ARBA00022697"/>
    </source>
</evidence>
<evidence type="ECO:0000256" key="11">
    <source>
        <dbReference type="ARBA" id="ARBA00049375"/>
    </source>
</evidence>
<comment type="similarity">
    <text evidence="2 13">Belongs to the GHMP kinase family. Homoserine kinase subfamily.</text>
</comment>
<keyword evidence="7 13" id="KW-0791">Threonine biosynthesis</keyword>
<feature type="domain" description="GHMP kinase N-terminal" evidence="14">
    <location>
        <begin position="78"/>
        <end position="160"/>
    </location>
</feature>
<dbReference type="EMBL" id="QXJM01000052">
    <property type="protein sequence ID" value="RIE00521.1"/>
    <property type="molecule type" value="Genomic_DNA"/>
</dbReference>
<evidence type="ECO:0000313" key="16">
    <source>
        <dbReference type="EMBL" id="RIE00521.1"/>
    </source>
</evidence>
<evidence type="ECO:0000259" key="15">
    <source>
        <dbReference type="Pfam" id="PF08544"/>
    </source>
</evidence>
<dbReference type="GO" id="GO:0005737">
    <property type="term" value="C:cytoplasm"/>
    <property type="evidence" value="ECO:0007669"/>
    <property type="project" value="UniProtKB-SubCell"/>
</dbReference>
<evidence type="ECO:0000259" key="14">
    <source>
        <dbReference type="Pfam" id="PF00288"/>
    </source>
</evidence>
<evidence type="ECO:0000313" key="17">
    <source>
        <dbReference type="Proteomes" id="UP000266340"/>
    </source>
</evidence>
<dbReference type="Proteomes" id="UP000266340">
    <property type="component" value="Unassembled WGS sequence"/>
</dbReference>
<dbReference type="HAMAP" id="MF_00384">
    <property type="entry name" value="Homoser_kinase"/>
    <property type="match status" value="1"/>
</dbReference>
<dbReference type="RefSeq" id="WP_119152340.1">
    <property type="nucleotide sequence ID" value="NZ_JBHSOV010000006.1"/>
</dbReference>
<evidence type="ECO:0000256" key="4">
    <source>
        <dbReference type="ARBA" id="ARBA00017858"/>
    </source>
</evidence>
<keyword evidence="10 13" id="KW-0067">ATP-binding</keyword>
<evidence type="ECO:0000256" key="13">
    <source>
        <dbReference type="HAMAP-Rule" id="MF_00384"/>
    </source>
</evidence>
<gene>
    <name evidence="13" type="primary">thrB</name>
    <name evidence="16" type="ORF">D3H35_27635</name>
</gene>
<dbReference type="Pfam" id="PF08544">
    <property type="entry name" value="GHMP_kinases_C"/>
    <property type="match status" value="1"/>
</dbReference>
<dbReference type="Pfam" id="PF00288">
    <property type="entry name" value="GHMP_kinases_N"/>
    <property type="match status" value="1"/>
</dbReference>